<dbReference type="EMBL" id="CAJZAG010000012">
    <property type="protein sequence ID" value="CAG9184367.1"/>
    <property type="molecule type" value="Genomic_DNA"/>
</dbReference>
<evidence type="ECO:0000313" key="1">
    <source>
        <dbReference type="EMBL" id="CAG9184367.1"/>
    </source>
</evidence>
<proteinExistence type="predicted"/>
<keyword evidence="2" id="KW-1185">Reference proteome</keyword>
<reference evidence="1 2" key="1">
    <citation type="submission" date="2021-08" db="EMBL/GenBank/DDBJ databases">
        <authorList>
            <person name="Peeters C."/>
        </authorList>
    </citation>
    <scope>NUCLEOTIDE SEQUENCE [LARGE SCALE GENOMIC DNA]</scope>
    <source>
        <strain evidence="1 2">LMG 32289</strain>
    </source>
</reference>
<organism evidence="1 2">
    <name type="scientific">Cupriavidus pampae</name>
    <dbReference type="NCBI Taxonomy" id="659251"/>
    <lineage>
        <taxon>Bacteria</taxon>
        <taxon>Pseudomonadati</taxon>
        <taxon>Pseudomonadota</taxon>
        <taxon>Betaproteobacteria</taxon>
        <taxon>Burkholderiales</taxon>
        <taxon>Burkholderiaceae</taxon>
        <taxon>Cupriavidus</taxon>
    </lineage>
</organism>
<sequence>MRPAQQLAEIAQQFHWDVATQQRKREALSVAYQRAAFEDRDTLAIFAHGDELVRARLYHAHAAVETYNIHVQGWDRRAIDLFAWDAIATAADWYSHAGGRAARQFFVLPIHVRPEADGSLPVTPLYSREPRPQGYGVFELVDGHLFLLAAYHRGHEDRARTLACELLVHDETSAPAIRRHLEHLPGHDVPQDARRISTREFEAFAIANAAPRGTKIAAAFDDSPHLAWPAYLPVDPHAPAYSVADFRAAATRTDLAPLLARVASTGVPHIVDATAVIARALFDYVGPGRELDATFDVRAFEHFCAERSLPGYRPAQSVATASAICTA</sequence>
<dbReference type="Proteomes" id="UP000706525">
    <property type="component" value="Unassembled WGS sequence"/>
</dbReference>
<evidence type="ECO:0000313" key="2">
    <source>
        <dbReference type="Proteomes" id="UP000706525"/>
    </source>
</evidence>
<dbReference type="RefSeq" id="WP_223994274.1">
    <property type="nucleotide sequence ID" value="NZ_CAJZAG010000012.1"/>
</dbReference>
<protein>
    <submittedName>
        <fullName evidence="1">Uncharacterized protein</fullName>
    </submittedName>
</protein>
<name>A0ABN7ZEI4_9BURK</name>
<accession>A0ABN7ZEI4</accession>
<gene>
    <name evidence="1" type="ORF">LMG32289_05597</name>
</gene>
<comment type="caution">
    <text evidence="1">The sequence shown here is derived from an EMBL/GenBank/DDBJ whole genome shotgun (WGS) entry which is preliminary data.</text>
</comment>